<keyword evidence="1 6" id="KW-0963">Cytoplasm</keyword>
<dbReference type="NCBIfam" id="TIGR00138">
    <property type="entry name" value="rsmG_gidB"/>
    <property type="match status" value="1"/>
</dbReference>
<dbReference type="PIRSF" id="PIRSF003078">
    <property type="entry name" value="GidB"/>
    <property type="match status" value="1"/>
</dbReference>
<dbReference type="InterPro" id="IPR029063">
    <property type="entry name" value="SAM-dependent_MTases_sf"/>
</dbReference>
<feature type="binding site" evidence="6">
    <location>
        <position position="151"/>
    </location>
    <ligand>
        <name>S-adenosyl-L-methionine</name>
        <dbReference type="ChEBI" id="CHEBI:59789"/>
    </ligand>
</feature>
<feature type="binding site" evidence="6">
    <location>
        <position position="86"/>
    </location>
    <ligand>
        <name>S-adenosyl-L-methionine</name>
        <dbReference type="ChEBI" id="CHEBI:59789"/>
    </ligand>
</feature>
<comment type="caution">
    <text evidence="6">Lacks conserved residue(s) required for the propagation of feature annotation.</text>
</comment>
<dbReference type="GO" id="GO:0070043">
    <property type="term" value="F:rRNA (guanine-N7-)-methyltransferase activity"/>
    <property type="evidence" value="ECO:0007669"/>
    <property type="project" value="UniProtKB-UniRule"/>
</dbReference>
<dbReference type="PANTHER" id="PTHR31760">
    <property type="entry name" value="S-ADENOSYL-L-METHIONINE-DEPENDENT METHYLTRANSFERASES SUPERFAMILY PROTEIN"/>
    <property type="match status" value="1"/>
</dbReference>
<sequence>MKTGTPEWIELIQKEIKPFGIVINKDQGSSLAFHARELLEWNKKFNLTAIKDPAEVAVKHFLDSLIPASFILPDSHLLDIGSGGGFPGIPLAILIPSLQTLLIDSVRKKVSFLQYVIRSLNLKNAEAIHARAEELVQNVEFANFFDIIICRALTALDRFVLMSQPLLKENGILIALKGKINQEEINDVYNLGIKGINIEIIKYQLPLYKAERAVVKITMPSSLIHPKP</sequence>
<dbReference type="KEGG" id="dli:dnl_11110"/>
<feature type="binding site" evidence="6">
    <location>
        <position position="81"/>
    </location>
    <ligand>
        <name>S-adenosyl-L-methionine</name>
        <dbReference type="ChEBI" id="CHEBI:59789"/>
    </ligand>
</feature>
<dbReference type="AlphaFoldDB" id="A0A975GF69"/>
<dbReference type="EC" id="2.1.1.-" evidence="6"/>
<keyword evidence="3 6" id="KW-0489">Methyltransferase</keyword>
<feature type="binding site" evidence="6">
    <location>
        <begin position="132"/>
        <end position="133"/>
    </location>
    <ligand>
        <name>S-adenosyl-L-methionine</name>
        <dbReference type="ChEBI" id="CHEBI:59789"/>
    </ligand>
</feature>
<evidence type="ECO:0000256" key="2">
    <source>
        <dbReference type="ARBA" id="ARBA00022552"/>
    </source>
</evidence>
<comment type="similarity">
    <text evidence="6">Belongs to the methyltransferase superfamily. RNA methyltransferase RsmG family.</text>
</comment>
<evidence type="ECO:0000256" key="1">
    <source>
        <dbReference type="ARBA" id="ARBA00022490"/>
    </source>
</evidence>
<dbReference type="Proteomes" id="UP000663720">
    <property type="component" value="Chromosome"/>
</dbReference>
<evidence type="ECO:0000313" key="8">
    <source>
        <dbReference type="Proteomes" id="UP000663720"/>
    </source>
</evidence>
<dbReference type="EMBL" id="CP061799">
    <property type="protein sequence ID" value="QTA78869.1"/>
    <property type="molecule type" value="Genomic_DNA"/>
</dbReference>
<name>A0A975GF69_9BACT</name>
<evidence type="ECO:0000256" key="6">
    <source>
        <dbReference type="HAMAP-Rule" id="MF_00074"/>
    </source>
</evidence>
<accession>A0A975GF69</accession>
<gene>
    <name evidence="6 7" type="primary">rsmG</name>
    <name evidence="7" type="ORF">dnl_11110</name>
</gene>
<dbReference type="RefSeq" id="WP_207690684.1">
    <property type="nucleotide sequence ID" value="NZ_CP061799.1"/>
</dbReference>
<comment type="subcellular location">
    <subcellularLocation>
        <location evidence="6">Cytoplasm</location>
    </subcellularLocation>
</comment>
<keyword evidence="2 6" id="KW-0698">rRNA processing</keyword>
<dbReference type="Pfam" id="PF02527">
    <property type="entry name" value="GidB"/>
    <property type="match status" value="1"/>
</dbReference>
<comment type="function">
    <text evidence="6">Specifically methylates the N7 position of a guanine in 16S rRNA.</text>
</comment>
<keyword evidence="8" id="KW-1185">Reference proteome</keyword>
<dbReference type="HAMAP" id="MF_00074">
    <property type="entry name" value="16SrRNA_methyltr_G"/>
    <property type="match status" value="1"/>
</dbReference>
<evidence type="ECO:0000256" key="5">
    <source>
        <dbReference type="ARBA" id="ARBA00022691"/>
    </source>
</evidence>
<dbReference type="Gene3D" id="3.40.50.150">
    <property type="entry name" value="Vaccinia Virus protein VP39"/>
    <property type="match status" value="1"/>
</dbReference>
<dbReference type="PANTHER" id="PTHR31760:SF0">
    <property type="entry name" value="S-ADENOSYL-L-METHIONINE-DEPENDENT METHYLTRANSFERASES SUPERFAMILY PROTEIN"/>
    <property type="match status" value="1"/>
</dbReference>
<dbReference type="CDD" id="cd02440">
    <property type="entry name" value="AdoMet_MTases"/>
    <property type="match status" value="1"/>
</dbReference>
<dbReference type="InterPro" id="IPR003682">
    <property type="entry name" value="rRNA_ssu_MeTfrase_G"/>
</dbReference>
<dbReference type="GO" id="GO:0005829">
    <property type="term" value="C:cytosol"/>
    <property type="evidence" value="ECO:0007669"/>
    <property type="project" value="TreeGrafter"/>
</dbReference>
<proteinExistence type="inferred from homology"/>
<keyword evidence="4 6" id="KW-0808">Transferase</keyword>
<evidence type="ECO:0000313" key="7">
    <source>
        <dbReference type="EMBL" id="QTA78869.1"/>
    </source>
</evidence>
<evidence type="ECO:0000256" key="4">
    <source>
        <dbReference type="ARBA" id="ARBA00022679"/>
    </source>
</evidence>
<protein>
    <recommendedName>
        <fullName evidence="6">Ribosomal RNA small subunit methyltransferase G</fullName>
        <ecNumber evidence="6">2.1.1.-</ecNumber>
    </recommendedName>
    <alternativeName>
        <fullName evidence="6">16S rRNA 7-methylguanosine methyltransferase</fullName>
        <shortName evidence="6">16S rRNA m7G methyltransferase</shortName>
    </alternativeName>
</protein>
<evidence type="ECO:0000256" key="3">
    <source>
        <dbReference type="ARBA" id="ARBA00022603"/>
    </source>
</evidence>
<reference evidence="7" key="1">
    <citation type="journal article" date="2021" name="Microb. Physiol.">
        <title>Proteogenomic Insights into the Physiology of Marine, Sulfate-Reducing, Filamentous Desulfonema limicola and Desulfonema magnum.</title>
        <authorList>
            <person name="Schnaars V."/>
            <person name="Wohlbrand L."/>
            <person name="Scheve S."/>
            <person name="Hinrichs C."/>
            <person name="Reinhardt R."/>
            <person name="Rabus R."/>
        </authorList>
    </citation>
    <scope>NUCLEOTIDE SEQUENCE</scope>
    <source>
        <strain evidence="7">5ac10</strain>
    </source>
</reference>
<keyword evidence="5 6" id="KW-0949">S-adenosyl-L-methionine</keyword>
<organism evidence="7 8">
    <name type="scientific">Desulfonema limicola</name>
    <dbReference type="NCBI Taxonomy" id="45656"/>
    <lineage>
        <taxon>Bacteria</taxon>
        <taxon>Pseudomonadati</taxon>
        <taxon>Thermodesulfobacteriota</taxon>
        <taxon>Desulfobacteria</taxon>
        <taxon>Desulfobacterales</taxon>
        <taxon>Desulfococcaceae</taxon>
        <taxon>Desulfonema</taxon>
    </lineage>
</organism>
<dbReference type="SUPFAM" id="SSF53335">
    <property type="entry name" value="S-adenosyl-L-methionine-dependent methyltransferases"/>
    <property type="match status" value="1"/>
</dbReference>